<gene>
    <name evidence="2" type="ORF">CKA38_08245</name>
</gene>
<protein>
    <submittedName>
        <fullName evidence="2">Uncharacterized protein</fullName>
    </submittedName>
</protein>
<evidence type="ECO:0000313" key="2">
    <source>
        <dbReference type="EMBL" id="AWI09229.1"/>
    </source>
</evidence>
<dbReference type="AlphaFoldDB" id="A0A2U8E2X5"/>
<dbReference type="EMBL" id="CP023004">
    <property type="protein sequence ID" value="AWI09229.1"/>
    <property type="molecule type" value="Genomic_DNA"/>
</dbReference>
<accession>A0A2U8E2X5</accession>
<feature type="compositionally biased region" description="Basic and acidic residues" evidence="1">
    <location>
        <begin position="125"/>
        <end position="144"/>
    </location>
</feature>
<reference evidence="2 3" key="1">
    <citation type="journal article" date="2018" name="Syst. Appl. Microbiol.">
        <title>Ereboglobus luteus gen. nov. sp. nov. from cockroach guts, and new insights into the oxygen relationship of the genera Opitutus and Didymococcus (Verrucomicrobia: Opitutaceae).</title>
        <authorList>
            <person name="Tegtmeier D."/>
            <person name="Belitz A."/>
            <person name="Radek R."/>
            <person name="Heimerl T."/>
            <person name="Brune A."/>
        </authorList>
    </citation>
    <scope>NUCLEOTIDE SEQUENCE [LARGE SCALE GENOMIC DNA]</scope>
    <source>
        <strain evidence="2 3">Ho45</strain>
    </source>
</reference>
<evidence type="ECO:0000313" key="3">
    <source>
        <dbReference type="Proteomes" id="UP000244896"/>
    </source>
</evidence>
<feature type="region of interest" description="Disordered" evidence="1">
    <location>
        <begin position="125"/>
        <end position="184"/>
    </location>
</feature>
<keyword evidence="3" id="KW-1185">Reference proteome</keyword>
<dbReference type="Proteomes" id="UP000244896">
    <property type="component" value="Chromosome"/>
</dbReference>
<name>A0A2U8E2X5_9BACT</name>
<dbReference type="KEGG" id="elut:CKA38_08245"/>
<organism evidence="2 3">
    <name type="scientific">Ereboglobus luteus</name>
    <dbReference type="NCBI Taxonomy" id="1796921"/>
    <lineage>
        <taxon>Bacteria</taxon>
        <taxon>Pseudomonadati</taxon>
        <taxon>Verrucomicrobiota</taxon>
        <taxon>Opitutia</taxon>
        <taxon>Opitutales</taxon>
        <taxon>Opitutaceae</taxon>
        <taxon>Ereboglobus</taxon>
    </lineage>
</organism>
<proteinExistence type="predicted"/>
<sequence length="184" mass="19921">MRGGADAELRAKGRAGAVAVKCHMRDGLRFDEFAADEDRAGAFLRGEKIARHLAHALEREKLRAVVGPRGGKPGGRVGALACDGGDVGEADFPAAHERLLARGGDGDPKHLVGRRGFVVGKVRAADDEHGRHHSDESKRKQDFQKRKRIMPPAPVARKTPDAHSQFPRRAGAEGMIVRGRPHQD</sequence>
<evidence type="ECO:0000256" key="1">
    <source>
        <dbReference type="SAM" id="MobiDB-lite"/>
    </source>
</evidence>